<organism evidence="5 6">
    <name type="scientific">Bosea massiliensis</name>
    <dbReference type="NCBI Taxonomy" id="151419"/>
    <lineage>
        <taxon>Bacteria</taxon>
        <taxon>Pseudomonadati</taxon>
        <taxon>Pseudomonadota</taxon>
        <taxon>Alphaproteobacteria</taxon>
        <taxon>Hyphomicrobiales</taxon>
        <taxon>Boseaceae</taxon>
        <taxon>Bosea</taxon>
    </lineage>
</organism>
<dbReference type="InterPro" id="IPR019888">
    <property type="entry name" value="Tscrpt_reg_AsnC-like"/>
</dbReference>
<evidence type="ECO:0000256" key="1">
    <source>
        <dbReference type="ARBA" id="ARBA00023015"/>
    </source>
</evidence>
<dbReference type="InterPro" id="IPR036390">
    <property type="entry name" value="WH_DNA-bd_sf"/>
</dbReference>
<protein>
    <submittedName>
        <fullName evidence="5">Lrp/AsnC family transcriptional regulator</fullName>
    </submittedName>
</protein>
<dbReference type="EMBL" id="JBHSLU010000063">
    <property type="protein sequence ID" value="MFC5507164.1"/>
    <property type="molecule type" value="Genomic_DNA"/>
</dbReference>
<evidence type="ECO:0000313" key="5">
    <source>
        <dbReference type="EMBL" id="MFC5507164.1"/>
    </source>
</evidence>
<keyword evidence="1" id="KW-0805">Transcription regulation</keyword>
<accession>A0ABW0P3A2</accession>
<dbReference type="CDD" id="cd00090">
    <property type="entry name" value="HTH_ARSR"/>
    <property type="match status" value="1"/>
</dbReference>
<dbReference type="PROSITE" id="PS00519">
    <property type="entry name" value="HTH_ASNC_1"/>
    <property type="match status" value="1"/>
</dbReference>
<proteinExistence type="predicted"/>
<evidence type="ECO:0000259" key="4">
    <source>
        <dbReference type="PROSITE" id="PS50956"/>
    </source>
</evidence>
<dbReference type="InterPro" id="IPR011991">
    <property type="entry name" value="ArsR-like_HTH"/>
</dbReference>
<comment type="caution">
    <text evidence="5">The sequence shown here is derived from an EMBL/GenBank/DDBJ whole genome shotgun (WGS) entry which is preliminary data.</text>
</comment>
<dbReference type="PRINTS" id="PR00033">
    <property type="entry name" value="HTHASNC"/>
</dbReference>
<dbReference type="Proteomes" id="UP001596060">
    <property type="component" value="Unassembled WGS sequence"/>
</dbReference>
<dbReference type="Gene3D" id="3.30.70.920">
    <property type="match status" value="1"/>
</dbReference>
<dbReference type="InterPro" id="IPR019887">
    <property type="entry name" value="Tscrpt_reg_AsnC/Lrp_C"/>
</dbReference>
<evidence type="ECO:0000256" key="2">
    <source>
        <dbReference type="ARBA" id="ARBA00023125"/>
    </source>
</evidence>
<dbReference type="Pfam" id="PF13412">
    <property type="entry name" value="HTH_24"/>
    <property type="match status" value="1"/>
</dbReference>
<dbReference type="InterPro" id="IPR036388">
    <property type="entry name" value="WH-like_DNA-bd_sf"/>
</dbReference>
<dbReference type="PANTHER" id="PTHR30154">
    <property type="entry name" value="LEUCINE-RESPONSIVE REGULATORY PROTEIN"/>
    <property type="match status" value="1"/>
</dbReference>
<keyword evidence="6" id="KW-1185">Reference proteome</keyword>
<dbReference type="SMART" id="SM00344">
    <property type="entry name" value="HTH_ASNC"/>
    <property type="match status" value="1"/>
</dbReference>
<dbReference type="InterPro" id="IPR000485">
    <property type="entry name" value="AsnC-type_HTH_dom"/>
</dbReference>
<keyword evidence="3" id="KW-0804">Transcription</keyword>
<gene>
    <name evidence="5" type="ORF">ACFPN9_18145</name>
</gene>
<sequence length="152" mass="17256">MLDNVDRRMLAVLQEDGRITNQDLSEKIGLSPTPCLRRLKRLEESGVIQGYSATVDPKAYGLPFSVFVSVRLSQQTQEHIAEFEKAVEGWNEVTECYLMTGSQDYLLRVLTDGIEGYERFLKQKMTRLKCIQSVESNFALATVKKRIGLPPL</sequence>
<dbReference type="SUPFAM" id="SSF54909">
    <property type="entry name" value="Dimeric alpha+beta barrel"/>
    <property type="match status" value="1"/>
</dbReference>
<dbReference type="SUPFAM" id="SSF46785">
    <property type="entry name" value="Winged helix' DNA-binding domain"/>
    <property type="match status" value="1"/>
</dbReference>
<dbReference type="PROSITE" id="PS50956">
    <property type="entry name" value="HTH_ASNC_2"/>
    <property type="match status" value="1"/>
</dbReference>
<name>A0ABW0P3A2_9HYPH</name>
<dbReference type="Pfam" id="PF01037">
    <property type="entry name" value="AsnC_trans_reg"/>
    <property type="match status" value="1"/>
</dbReference>
<reference evidence="6" key="1">
    <citation type="journal article" date="2019" name="Int. J. Syst. Evol. Microbiol.">
        <title>The Global Catalogue of Microorganisms (GCM) 10K type strain sequencing project: providing services to taxonomists for standard genome sequencing and annotation.</title>
        <authorList>
            <consortium name="The Broad Institute Genomics Platform"/>
            <consortium name="The Broad Institute Genome Sequencing Center for Infectious Disease"/>
            <person name="Wu L."/>
            <person name="Ma J."/>
        </authorList>
    </citation>
    <scope>NUCLEOTIDE SEQUENCE [LARGE SCALE GENOMIC DNA]</scope>
    <source>
        <strain evidence="6">CCUG 43117</strain>
    </source>
</reference>
<evidence type="ECO:0000313" key="6">
    <source>
        <dbReference type="Proteomes" id="UP001596060"/>
    </source>
</evidence>
<keyword evidence="2" id="KW-0238">DNA-binding</keyword>
<dbReference type="InterPro" id="IPR019885">
    <property type="entry name" value="Tscrpt_reg_HTH_AsnC-type_CS"/>
</dbReference>
<feature type="domain" description="HTH asnC-type" evidence="4">
    <location>
        <begin position="2"/>
        <end position="63"/>
    </location>
</feature>
<evidence type="ECO:0000256" key="3">
    <source>
        <dbReference type="ARBA" id="ARBA00023163"/>
    </source>
</evidence>
<dbReference type="InterPro" id="IPR011008">
    <property type="entry name" value="Dimeric_a/b-barrel"/>
</dbReference>
<dbReference type="Gene3D" id="1.10.10.10">
    <property type="entry name" value="Winged helix-like DNA-binding domain superfamily/Winged helix DNA-binding domain"/>
    <property type="match status" value="1"/>
</dbReference>
<dbReference type="PANTHER" id="PTHR30154:SF34">
    <property type="entry name" value="TRANSCRIPTIONAL REGULATOR AZLB"/>
    <property type="match status" value="1"/>
</dbReference>
<dbReference type="RefSeq" id="WP_066724264.1">
    <property type="nucleotide sequence ID" value="NZ_JBHSLU010000063.1"/>
</dbReference>